<reference evidence="1 2" key="1">
    <citation type="submission" date="2024-01" db="EMBL/GenBank/DDBJ databases">
        <title>The genomes of 5 underutilized Papilionoideae crops provide insights into root nodulation and disease resistanc.</title>
        <authorList>
            <person name="Jiang F."/>
        </authorList>
    </citation>
    <scope>NUCLEOTIDE SEQUENCE [LARGE SCALE GENOMIC DNA]</scope>
    <source>
        <strain evidence="1">LVBAO_FW01</strain>
        <tissue evidence="1">Leaves</tissue>
    </source>
</reference>
<accession>A0AAN9LPA7</accession>
<proteinExistence type="predicted"/>
<dbReference type="AlphaFoldDB" id="A0AAN9LPA7"/>
<dbReference type="Proteomes" id="UP001367508">
    <property type="component" value="Unassembled WGS sequence"/>
</dbReference>
<comment type="caution">
    <text evidence="1">The sequence shown here is derived from an EMBL/GenBank/DDBJ whole genome shotgun (WGS) entry which is preliminary data.</text>
</comment>
<evidence type="ECO:0000313" key="1">
    <source>
        <dbReference type="EMBL" id="KAK7339644.1"/>
    </source>
</evidence>
<organism evidence="1 2">
    <name type="scientific">Canavalia gladiata</name>
    <name type="common">Sword bean</name>
    <name type="synonym">Dolichos gladiatus</name>
    <dbReference type="NCBI Taxonomy" id="3824"/>
    <lineage>
        <taxon>Eukaryota</taxon>
        <taxon>Viridiplantae</taxon>
        <taxon>Streptophyta</taxon>
        <taxon>Embryophyta</taxon>
        <taxon>Tracheophyta</taxon>
        <taxon>Spermatophyta</taxon>
        <taxon>Magnoliopsida</taxon>
        <taxon>eudicotyledons</taxon>
        <taxon>Gunneridae</taxon>
        <taxon>Pentapetalae</taxon>
        <taxon>rosids</taxon>
        <taxon>fabids</taxon>
        <taxon>Fabales</taxon>
        <taxon>Fabaceae</taxon>
        <taxon>Papilionoideae</taxon>
        <taxon>50 kb inversion clade</taxon>
        <taxon>NPAAA clade</taxon>
        <taxon>indigoferoid/millettioid clade</taxon>
        <taxon>Phaseoleae</taxon>
        <taxon>Canavalia</taxon>
    </lineage>
</organism>
<gene>
    <name evidence="1" type="ORF">VNO77_20322</name>
</gene>
<sequence>MYVYMSHPLSNMNLVICSNLLECTFPLAISQRSMAEMKVNMCDIFVFTEAQGRKSYDKLPDGGVEV</sequence>
<keyword evidence="2" id="KW-1185">Reference proteome</keyword>
<name>A0AAN9LPA7_CANGL</name>
<protein>
    <submittedName>
        <fullName evidence="1">Uncharacterized protein</fullName>
    </submittedName>
</protein>
<dbReference type="EMBL" id="JAYMYQ010000004">
    <property type="protein sequence ID" value="KAK7339644.1"/>
    <property type="molecule type" value="Genomic_DNA"/>
</dbReference>
<evidence type="ECO:0000313" key="2">
    <source>
        <dbReference type="Proteomes" id="UP001367508"/>
    </source>
</evidence>